<reference evidence="1 2" key="1">
    <citation type="submission" date="2015-10" db="EMBL/GenBank/DDBJ databases">
        <title>Draft genome sequence of Thermococcus celericrescens strain DSM 17994.</title>
        <authorList>
            <person name="Hong S.-J."/>
            <person name="Park C.-E."/>
            <person name="Shin J.-H."/>
        </authorList>
    </citation>
    <scope>NUCLEOTIDE SEQUENCE [LARGE SCALE GENOMIC DNA]</scope>
    <source>
        <strain evidence="1 2">DSM 17994</strain>
    </source>
</reference>
<sequence>MFKRVFLVFLIFSSLTGFASAGIVYQAGLGDGFSAYTEVYSDGENAFLLVTYTPTQWPAHLGPVCEGFWNYTLEEKPFHCYLSPVVWYYFPFYFDGDNLYFVNPFLDDFSSKSSEISSHPLFYRQDSAWTMVFFGQKEPFPSLVWRFDRNCIDYLGVGNYTREQRSPTTKPVEGVLENGTVLFSNGSQTYVIPIEELEPYFDANFMVKHLEGVFLKEGILLYPAVYQGIWNITPGQHDYSRVVLFGKEESETKLLNTSSLKPFPVFFYDGKSLKVFRIFRIVENGKLEVFVEKNFFTHWPKCIYRNVTITMTKTVAITMTKTVTETKEHTKTVTETKREEGICGPAFIVLLSLMILALRGSK</sequence>
<name>A0A100XVZ6_9EURY</name>
<evidence type="ECO:0000313" key="2">
    <source>
        <dbReference type="Proteomes" id="UP000053462"/>
    </source>
</evidence>
<dbReference type="AlphaFoldDB" id="A0A100XVZ6"/>
<accession>A0A100XVZ6</accession>
<organism evidence="1 2">
    <name type="scientific">Thermococcus celericrescens</name>
    <dbReference type="NCBI Taxonomy" id="227598"/>
    <lineage>
        <taxon>Archaea</taxon>
        <taxon>Methanobacteriati</taxon>
        <taxon>Methanobacteriota</taxon>
        <taxon>Thermococci</taxon>
        <taxon>Thermococcales</taxon>
        <taxon>Thermococcaceae</taxon>
        <taxon>Thermococcus</taxon>
    </lineage>
</organism>
<evidence type="ECO:0000313" key="1">
    <source>
        <dbReference type="EMBL" id="KUH31687.1"/>
    </source>
</evidence>
<keyword evidence="2" id="KW-1185">Reference proteome</keyword>
<protein>
    <recommendedName>
        <fullName evidence="3">CGP-CTERM sorting domain-containing protein</fullName>
    </recommendedName>
</protein>
<dbReference type="EMBL" id="LLYW01000050">
    <property type="protein sequence ID" value="KUH31687.1"/>
    <property type="molecule type" value="Genomic_DNA"/>
</dbReference>
<proteinExistence type="predicted"/>
<dbReference type="STRING" id="227598.APY94_12145"/>
<gene>
    <name evidence="1" type="ORF">APY94_12145</name>
</gene>
<comment type="caution">
    <text evidence="1">The sequence shown here is derived from an EMBL/GenBank/DDBJ whole genome shotgun (WGS) entry which is preliminary data.</text>
</comment>
<evidence type="ECO:0008006" key="3">
    <source>
        <dbReference type="Google" id="ProtNLM"/>
    </source>
</evidence>
<dbReference type="Proteomes" id="UP000053462">
    <property type="component" value="Unassembled WGS sequence"/>
</dbReference>